<name>D9XUK5_9ACTN</name>
<dbReference type="AlphaFoldDB" id="D9XUK5"/>
<comment type="similarity">
    <text evidence="1">Belongs to the phD/YefM antitoxin family.</text>
</comment>
<keyword evidence="4" id="KW-1185">Reference proteome</keyword>
<protein>
    <submittedName>
        <fullName evidence="3">PHD family toxin-antitoxin system, antitoxin component</fullName>
    </submittedName>
</protein>
<dbReference type="eggNOG" id="COG4118">
    <property type="taxonomic scope" value="Bacteria"/>
</dbReference>
<gene>
    <name evidence="3" type="ORF">SSRG_03646</name>
</gene>
<dbReference type="Proteomes" id="UP000002968">
    <property type="component" value="Unassembled WGS sequence"/>
</dbReference>
<dbReference type="EMBL" id="GG657758">
    <property type="protein sequence ID" value="EFL40842.1"/>
    <property type="molecule type" value="Genomic_DNA"/>
</dbReference>
<evidence type="ECO:0000313" key="3">
    <source>
        <dbReference type="EMBL" id="EFL40842.1"/>
    </source>
</evidence>
<feature type="region of interest" description="Disordered" evidence="2">
    <location>
        <begin position="65"/>
        <end position="92"/>
    </location>
</feature>
<evidence type="ECO:0000313" key="4">
    <source>
        <dbReference type="Proteomes" id="UP000002968"/>
    </source>
</evidence>
<accession>D9XUK5</accession>
<dbReference type="STRING" id="467200.SSRG_03646"/>
<reference evidence="3" key="1">
    <citation type="submission" date="2009-02" db="EMBL/GenBank/DDBJ databases">
        <title>Annotation of Streptomyces griseoflavus strain Tu4000.</title>
        <authorList>
            <consortium name="The Broad Institute Genome Sequencing Platform"/>
            <consortium name="Broad Institute Microbial Sequencing Center"/>
            <person name="Fischbach M."/>
            <person name="Godfrey P."/>
            <person name="Ward D."/>
            <person name="Young S."/>
            <person name="Zeng Q."/>
            <person name="Koehrsen M."/>
            <person name="Alvarado L."/>
            <person name="Berlin A.M."/>
            <person name="Bochicchio J."/>
            <person name="Borenstein D."/>
            <person name="Chapman S.B."/>
            <person name="Chen Z."/>
            <person name="Engels R."/>
            <person name="Freedman E."/>
            <person name="Gellesch M."/>
            <person name="Goldberg J."/>
            <person name="Griggs A."/>
            <person name="Gujja S."/>
            <person name="Heilman E.R."/>
            <person name="Heiman D.I."/>
            <person name="Hepburn T.A."/>
            <person name="Howarth C."/>
            <person name="Jen D."/>
            <person name="Larson L."/>
            <person name="Lewis B."/>
            <person name="Mehta T."/>
            <person name="Park D."/>
            <person name="Pearson M."/>
            <person name="Richards J."/>
            <person name="Roberts A."/>
            <person name="Saif S."/>
            <person name="Shea T.D."/>
            <person name="Shenoy N."/>
            <person name="Sisk P."/>
            <person name="Stolte C."/>
            <person name="Sykes S.N."/>
            <person name="Thomson T."/>
            <person name="Walk T."/>
            <person name="White J."/>
            <person name="Yandava C."/>
            <person name="Straight P."/>
            <person name="Clardy J."/>
            <person name="Hung D."/>
            <person name="Kolter R."/>
            <person name="Mekalanos J."/>
            <person name="Walker S."/>
            <person name="Walsh C.T."/>
            <person name="Wieland-Brown L.C."/>
            <person name="Haas B."/>
            <person name="Nusbaum C."/>
            <person name="Birren B."/>
        </authorList>
    </citation>
    <scope>NUCLEOTIDE SEQUENCE [LARGE SCALE GENOMIC DNA]</scope>
    <source>
        <strain evidence="3">Tu4000</strain>
    </source>
</reference>
<dbReference type="InterPro" id="IPR036165">
    <property type="entry name" value="YefM-like_sf"/>
</dbReference>
<evidence type="ECO:0000256" key="1">
    <source>
        <dbReference type="ARBA" id="ARBA00009981"/>
    </source>
</evidence>
<organism evidence="3 4">
    <name type="scientific">Streptomyces griseoflavus Tu4000</name>
    <dbReference type="NCBI Taxonomy" id="467200"/>
    <lineage>
        <taxon>Bacteria</taxon>
        <taxon>Bacillati</taxon>
        <taxon>Actinomycetota</taxon>
        <taxon>Actinomycetes</taxon>
        <taxon>Kitasatosporales</taxon>
        <taxon>Streptomycetaceae</taxon>
        <taxon>Streptomyces</taxon>
    </lineage>
</organism>
<dbReference type="SUPFAM" id="SSF143120">
    <property type="entry name" value="YefM-like"/>
    <property type="match status" value="1"/>
</dbReference>
<sequence length="92" mass="10554">MVGMSVQPEITQRDLRSRSREIMDAIQGGQSFTVTRDGHPIGQLVPLRRRRRFVSRQEFAAMSRTAPGIDLDRFRADQDATADTYPDDPYDR</sequence>
<evidence type="ECO:0000256" key="2">
    <source>
        <dbReference type="SAM" id="MobiDB-lite"/>
    </source>
</evidence>
<proteinExistence type="inferred from homology"/>
<dbReference type="HOGENOM" id="CLU_174702_0_0_11"/>